<proteinExistence type="predicted"/>
<reference evidence="2" key="1">
    <citation type="submission" date="2022-01" db="EMBL/GenBank/DDBJ databases">
        <authorList>
            <person name="King R."/>
        </authorList>
    </citation>
    <scope>NUCLEOTIDE SEQUENCE</scope>
</reference>
<name>A0A9P0GG27_9CUCU</name>
<evidence type="ECO:0000313" key="3">
    <source>
        <dbReference type="Proteomes" id="UP001153636"/>
    </source>
</evidence>
<dbReference type="OrthoDB" id="6781249at2759"/>
<evidence type="ECO:0000256" key="1">
    <source>
        <dbReference type="SAM" id="MobiDB-lite"/>
    </source>
</evidence>
<dbReference type="EMBL" id="OV651816">
    <property type="protein sequence ID" value="CAH1109506.1"/>
    <property type="molecule type" value="Genomic_DNA"/>
</dbReference>
<organism evidence="2 3">
    <name type="scientific">Psylliodes chrysocephalus</name>
    <dbReference type="NCBI Taxonomy" id="3402493"/>
    <lineage>
        <taxon>Eukaryota</taxon>
        <taxon>Metazoa</taxon>
        <taxon>Ecdysozoa</taxon>
        <taxon>Arthropoda</taxon>
        <taxon>Hexapoda</taxon>
        <taxon>Insecta</taxon>
        <taxon>Pterygota</taxon>
        <taxon>Neoptera</taxon>
        <taxon>Endopterygota</taxon>
        <taxon>Coleoptera</taxon>
        <taxon>Polyphaga</taxon>
        <taxon>Cucujiformia</taxon>
        <taxon>Chrysomeloidea</taxon>
        <taxon>Chrysomelidae</taxon>
        <taxon>Galerucinae</taxon>
        <taxon>Alticini</taxon>
        <taxon>Psylliodes</taxon>
    </lineage>
</organism>
<dbReference type="Proteomes" id="UP001153636">
    <property type="component" value="Chromosome 4"/>
</dbReference>
<sequence length="420" mass="46681">MQEATNSEAYIAKELGQVEENCIPCIRVVANGEWSKRSYNVNYDVASGVNNFFAKSYGTALVKQDGVSQGFCPFLSCRKILKPNKRKSNSQTKNRRTRVLCRHSRSFEKIFIQARRNSRLKGVFRNTPAGPEEENNFKGKQSNDDADTLIVSTAIAEANISATDSKVAVVAEDINVLVILVTLTLDDKEIFYTKLPKDKTPGCDTSSVFYGKGKTKLAGILKKSTELEGAEKLFKTPDAHLHDLMINEIKLILALYGAKNYNIGLNDFIFKYFCKNVASKKTKVLLCSLLPTADAALQQIKKVYLQIQCWMGNIFYPSDWGWEFDTRKNFYKPIMMTNEAAPSSLLEVIFCSCITTGCAKVCGCRKAGLYRTAVCVNCAVNDCTNCKPVLIEDADDGDPAATDFVPPPTINIIPQQCFCT</sequence>
<protein>
    <submittedName>
        <fullName evidence="2">Uncharacterized protein</fullName>
    </submittedName>
</protein>
<evidence type="ECO:0000313" key="2">
    <source>
        <dbReference type="EMBL" id="CAH1109506.1"/>
    </source>
</evidence>
<feature type="region of interest" description="Disordered" evidence="1">
    <location>
        <begin position="123"/>
        <end position="142"/>
    </location>
</feature>
<gene>
    <name evidence="2" type="ORF">PSYICH_LOCUS9860</name>
</gene>
<accession>A0A9P0GG27</accession>
<keyword evidence="3" id="KW-1185">Reference proteome</keyword>
<dbReference type="AlphaFoldDB" id="A0A9P0GG27"/>